<gene>
    <name evidence="1" type="ORF">GHK45_16475</name>
</gene>
<evidence type="ECO:0000313" key="1">
    <source>
        <dbReference type="EMBL" id="MQW05300.1"/>
    </source>
</evidence>
<organism evidence="1">
    <name type="scientific">Rhizobium meliloti</name>
    <name type="common">Ensifer meliloti</name>
    <name type="synonym">Sinorhizobium meliloti</name>
    <dbReference type="NCBI Taxonomy" id="382"/>
    <lineage>
        <taxon>Bacteria</taxon>
        <taxon>Pseudomonadati</taxon>
        <taxon>Pseudomonadota</taxon>
        <taxon>Alphaproteobacteria</taxon>
        <taxon>Hyphomicrobiales</taxon>
        <taxon>Rhizobiaceae</taxon>
        <taxon>Sinorhizobium/Ensifer group</taxon>
        <taxon>Sinorhizobium</taxon>
    </lineage>
</organism>
<dbReference type="Pfam" id="PF06169">
    <property type="entry name" value="DUF982"/>
    <property type="match status" value="1"/>
</dbReference>
<dbReference type="EMBL" id="WISP01000125">
    <property type="protein sequence ID" value="MQW05300.1"/>
    <property type="molecule type" value="Genomic_DNA"/>
</dbReference>
<protein>
    <submittedName>
        <fullName evidence="1">DUF982 domain-containing protein</fullName>
    </submittedName>
</protein>
<dbReference type="AlphaFoldDB" id="A0A6A7ZRK3"/>
<comment type="caution">
    <text evidence="1">The sequence shown here is derived from an EMBL/GenBank/DDBJ whole genome shotgun (WGS) entry which is preliminary data.</text>
</comment>
<dbReference type="InterPro" id="IPR010385">
    <property type="entry name" value="DUF982"/>
</dbReference>
<dbReference type="Gene3D" id="6.10.250.730">
    <property type="match status" value="1"/>
</dbReference>
<proteinExistence type="predicted"/>
<name>A0A6A7ZRK3_RHIML</name>
<reference evidence="1" key="1">
    <citation type="journal article" date="2013" name="Genome Biol.">
        <title>Comparative genomics of the core and accessory genomes of 48 Sinorhizobium strains comprising five genospecies.</title>
        <authorList>
            <person name="Sugawara M."/>
            <person name="Epstein B."/>
            <person name="Badgley B.D."/>
            <person name="Unno T."/>
            <person name="Xu L."/>
            <person name="Reese J."/>
            <person name="Gyaneshwar P."/>
            <person name="Denny R."/>
            <person name="Mudge J."/>
            <person name="Bharti A.K."/>
            <person name="Farmer A.D."/>
            <person name="May G.D."/>
            <person name="Woodward J.E."/>
            <person name="Medigue C."/>
            <person name="Vallenet D."/>
            <person name="Lajus A."/>
            <person name="Rouy Z."/>
            <person name="Martinez-Vaz B."/>
            <person name="Tiffin P."/>
            <person name="Young N.D."/>
            <person name="Sadowsky M.J."/>
        </authorList>
    </citation>
    <scope>NUCLEOTIDE SEQUENCE</scope>
    <source>
        <strain evidence="1">M30</strain>
    </source>
</reference>
<sequence length="81" mass="8637">MGIAWGKCVIIDLPDLDGVQIVWHPAYAAHLLIDSWPVDHGRAYGAAINACADAVVGTRTGEHARIAFIAAINEAEIEMLA</sequence>
<dbReference type="RefSeq" id="WP_088198665.1">
    <property type="nucleotide sequence ID" value="NZ_RPLY01000205.1"/>
</dbReference>
<accession>A0A6A7ZRK3</accession>